<dbReference type="InterPro" id="IPR011583">
    <property type="entry name" value="Chitinase_II/V-like_cat"/>
</dbReference>
<dbReference type="GeneID" id="67015034"/>
<dbReference type="Pfam" id="PF00704">
    <property type="entry name" value="Glyco_hydro_18"/>
    <property type="match status" value="1"/>
</dbReference>
<comment type="caution">
    <text evidence="16">The sequence shown here is derived from an EMBL/GenBank/DDBJ whole genome shotgun (WGS) entry which is preliminary data.</text>
</comment>
<sequence length="1151" mass="126120">MRYTSLIFTSLAIGWTGSILAQNASFSNVTFNEEVDQNYFLLNSPFGILKNRLAAQVLELPTGTCNSETPCVNGACCSIQSGLCGYSPAECGTGNCSSNCLAKAECGQYGAPGKQNCPLGVCCSQFGFCGSVPEFCDADQGCQKDFGGCGDVKRPSCNKDGGSVDSINIGYYESWANTRKCSSVSPEDLNLDGFTHLNFAFVFFHPTTFEIVPMDKNAGELLSRFTALKEKKSGLQTWVSVGGWSFNDPGPWQLAFSNMASTAANRKTFINNMMQFMDTYGFDGMDLDWEYPTADDRGGRAEDSANFVQLSKDIHDQFAGRYGYTITLPSSYWYLKHFELAKHQSSVSWFNLMSYDLHGVWDAASKFIGSKIAPHTNITEINLGLDLLWRAGVKPEKVVMGKGYYGRSFTLTDPSCNKPDGTCTFSGGAKEGPCSGASGILTLQEINEIIKEKNLKPVHDLKAGVKWIQWDNDQWVSYDDEDTFKQKREFANSRCLGGLMIWAIDQVDQKEKSLNYPPDFTEEEIMDAELVIQDEAAQGTCFTTQCGAKCNGGEYEAAQMNGQPGDLSVLSRCQKGEFRRLCCAKGTVMGKCRWRGYRGVGLSCLGGCGEGETEVTANTNHHSDKEDQTCAGGTQSYCCLGFKPPITKEQVQDTIKDKAKDLALEAAEAAALELAATAFCRIAITAALTPLTFIPVIGWIIRLAVQAAVPALAKLCAKGVAKAGKSVFKFRGKDYDVKLDKPLTSKKDREPSATPTKPSGRDGKCSRKNQKRAQGRTLSVTTTSFIRDVEVVNRKTCDFVTGGQACLHYSSVIRVQGNGYASLTCTDKLDPIWGGPLRPVVAIYNGQHNVGWIHNWMHADPLNDLEPPVCQRDEWPPAAIWQGRDLNQWIRLSPRDGNGKAGSLWNRMCPEKVSIRSIGKHLSSVQQACNRVIEHYKETAQRTVTVMHMGFTNMPVGIQDDGLSQNPCYPKDLVEDPGFALLWTDPWYQRPGNTNKRPLRAQYAQAPLPGITNGKTPTGLTKRGLLDPREIVVDTGNSSRRATDEELLEDFGLLQCEGDCKREMNDLGFASLPVLPHEMAVPQTLAEACPTPATTYVTVTAPSPTSASLPTATMVARTASRVLSAISSVMTESAEYAFWNGEVRDEEEDCE</sequence>
<feature type="disulfide bond" evidence="10">
    <location>
        <begin position="117"/>
        <end position="129"/>
    </location>
</feature>
<dbReference type="InterPro" id="IPR001579">
    <property type="entry name" value="Glyco_hydro_18_chit_AS"/>
</dbReference>
<dbReference type="SUPFAM" id="SSF51445">
    <property type="entry name" value="(Trans)glycosidases"/>
    <property type="match status" value="1"/>
</dbReference>
<dbReference type="InterPro" id="IPR050314">
    <property type="entry name" value="Glycosyl_Hydrlase_18"/>
</dbReference>
<dbReference type="GO" id="GO:0008061">
    <property type="term" value="F:chitin binding"/>
    <property type="evidence" value="ECO:0007669"/>
    <property type="project" value="UniProtKB-UniRule"/>
</dbReference>
<evidence type="ECO:0000256" key="11">
    <source>
        <dbReference type="RuleBase" id="RU000489"/>
    </source>
</evidence>
<evidence type="ECO:0000256" key="1">
    <source>
        <dbReference type="ARBA" id="ARBA00000822"/>
    </source>
</evidence>
<dbReference type="EC" id="3.2.1.14" evidence="3"/>
<evidence type="ECO:0000259" key="15">
    <source>
        <dbReference type="PROSITE" id="PS51910"/>
    </source>
</evidence>
<dbReference type="SMART" id="SM00636">
    <property type="entry name" value="Glyco_18"/>
    <property type="match status" value="1"/>
</dbReference>
<dbReference type="PROSITE" id="PS51910">
    <property type="entry name" value="GH18_2"/>
    <property type="match status" value="1"/>
</dbReference>
<dbReference type="SUPFAM" id="SSF54556">
    <property type="entry name" value="Chitinase insertion domain"/>
    <property type="match status" value="1"/>
</dbReference>
<evidence type="ECO:0000256" key="2">
    <source>
        <dbReference type="ARBA" id="ARBA00008682"/>
    </source>
</evidence>
<dbReference type="PROSITE" id="PS00026">
    <property type="entry name" value="CHIT_BIND_I_1"/>
    <property type="match status" value="1"/>
</dbReference>
<dbReference type="Proteomes" id="UP000676310">
    <property type="component" value="Unassembled WGS sequence"/>
</dbReference>
<dbReference type="InterPro" id="IPR001223">
    <property type="entry name" value="Glyco_hydro18_cat"/>
</dbReference>
<dbReference type="GO" id="GO:0006032">
    <property type="term" value="P:chitin catabolic process"/>
    <property type="evidence" value="ECO:0007669"/>
    <property type="project" value="UniProtKB-KW"/>
</dbReference>
<evidence type="ECO:0000256" key="7">
    <source>
        <dbReference type="ARBA" id="ARBA00023277"/>
    </source>
</evidence>
<dbReference type="SMART" id="SM00270">
    <property type="entry name" value="ChtBD1"/>
    <property type="match status" value="2"/>
</dbReference>
<evidence type="ECO:0000256" key="8">
    <source>
        <dbReference type="ARBA" id="ARBA00023295"/>
    </source>
</evidence>
<gene>
    <name evidence="16" type="ORF">ALTATR162_LOCUS3474</name>
</gene>
<keyword evidence="9" id="KW-0624">Polysaccharide degradation</keyword>
<dbReference type="Gene3D" id="3.30.60.10">
    <property type="entry name" value="Endochitinase-like"/>
    <property type="match status" value="1"/>
</dbReference>
<feature type="signal peptide" evidence="13">
    <location>
        <begin position="1"/>
        <end position="21"/>
    </location>
</feature>
<keyword evidence="5 11" id="KW-0378">Hydrolase</keyword>
<keyword evidence="10" id="KW-1015">Disulfide bond</keyword>
<dbReference type="GO" id="GO:0000272">
    <property type="term" value="P:polysaccharide catabolic process"/>
    <property type="evidence" value="ECO:0007669"/>
    <property type="project" value="UniProtKB-KW"/>
</dbReference>
<name>A0A8J2HYJ6_9PLEO</name>
<accession>A0A8J2HYJ6</accession>
<feature type="region of interest" description="Disordered" evidence="12">
    <location>
        <begin position="742"/>
        <end position="775"/>
    </location>
</feature>
<proteinExistence type="inferred from homology"/>
<evidence type="ECO:0000256" key="12">
    <source>
        <dbReference type="SAM" id="MobiDB-lite"/>
    </source>
</evidence>
<organism evidence="16 17">
    <name type="scientific">Alternaria atra</name>
    <dbReference type="NCBI Taxonomy" id="119953"/>
    <lineage>
        <taxon>Eukaryota</taxon>
        <taxon>Fungi</taxon>
        <taxon>Dikarya</taxon>
        <taxon>Ascomycota</taxon>
        <taxon>Pezizomycotina</taxon>
        <taxon>Dothideomycetes</taxon>
        <taxon>Pleosporomycetidae</taxon>
        <taxon>Pleosporales</taxon>
        <taxon>Pleosporineae</taxon>
        <taxon>Pleosporaceae</taxon>
        <taxon>Alternaria</taxon>
        <taxon>Alternaria sect. Ulocladioides</taxon>
    </lineage>
</organism>
<feature type="chain" id="PRO_5035275154" description="chitinase" evidence="13">
    <location>
        <begin position="22"/>
        <end position="1151"/>
    </location>
</feature>
<dbReference type="InterPro" id="IPR029070">
    <property type="entry name" value="Chitinase_insertion_sf"/>
</dbReference>
<keyword evidence="8 11" id="KW-0326">Glycosidase</keyword>
<evidence type="ECO:0000256" key="3">
    <source>
        <dbReference type="ARBA" id="ARBA00012729"/>
    </source>
</evidence>
<evidence type="ECO:0000256" key="5">
    <source>
        <dbReference type="ARBA" id="ARBA00022801"/>
    </source>
</evidence>
<dbReference type="Gene3D" id="3.10.50.10">
    <property type="match status" value="1"/>
</dbReference>
<dbReference type="Gene3D" id="3.20.20.80">
    <property type="entry name" value="Glycosidases"/>
    <property type="match status" value="1"/>
</dbReference>
<evidence type="ECO:0000256" key="9">
    <source>
        <dbReference type="ARBA" id="ARBA00023326"/>
    </source>
</evidence>
<keyword evidence="7" id="KW-0119">Carbohydrate metabolism</keyword>
<reference evidence="16" key="1">
    <citation type="submission" date="2021-05" db="EMBL/GenBank/DDBJ databases">
        <authorList>
            <person name="Stam R."/>
        </authorList>
    </citation>
    <scope>NUCLEOTIDE SEQUENCE</scope>
    <source>
        <strain evidence="16">CS162</strain>
    </source>
</reference>
<comment type="similarity">
    <text evidence="2">Belongs to the glycosyl hydrolase 18 family. Chitinase class V subfamily.</text>
</comment>
<dbReference type="InterPro" id="IPR017853">
    <property type="entry name" value="GH"/>
</dbReference>
<dbReference type="OrthoDB" id="73875at2759"/>
<evidence type="ECO:0000313" key="16">
    <source>
        <dbReference type="EMBL" id="CAG5154122.1"/>
    </source>
</evidence>
<dbReference type="InterPro" id="IPR001002">
    <property type="entry name" value="Chitin-bd_1"/>
</dbReference>
<dbReference type="Pfam" id="PF00187">
    <property type="entry name" value="Chitin_bind_1"/>
    <property type="match status" value="1"/>
</dbReference>
<keyword evidence="13" id="KW-0732">Signal</keyword>
<feature type="compositionally biased region" description="Basic and acidic residues" evidence="12">
    <location>
        <begin position="742"/>
        <end position="751"/>
    </location>
</feature>
<dbReference type="InterPro" id="IPR018371">
    <property type="entry name" value="Chitin-binding_1_CS"/>
</dbReference>
<dbReference type="EMBL" id="CAJRGZ010000016">
    <property type="protein sequence ID" value="CAG5154122.1"/>
    <property type="molecule type" value="Genomic_DNA"/>
</dbReference>
<evidence type="ECO:0000256" key="13">
    <source>
        <dbReference type="SAM" id="SignalP"/>
    </source>
</evidence>
<feature type="domain" description="Chitin-binding type-1" evidence="14">
    <location>
        <begin position="103"/>
        <end position="151"/>
    </location>
</feature>
<feature type="disulfide bond" evidence="10">
    <location>
        <begin position="122"/>
        <end position="136"/>
    </location>
</feature>
<evidence type="ECO:0000313" key="17">
    <source>
        <dbReference type="Proteomes" id="UP000676310"/>
    </source>
</evidence>
<comment type="catalytic activity">
    <reaction evidence="1">
        <text>Random endo-hydrolysis of N-acetyl-beta-D-glucosaminide (1-&gt;4)-beta-linkages in chitin and chitodextrins.</text>
        <dbReference type="EC" id="3.2.1.14"/>
    </reaction>
</comment>
<evidence type="ECO:0000256" key="10">
    <source>
        <dbReference type="PROSITE-ProRule" id="PRU00261"/>
    </source>
</evidence>
<dbReference type="PROSITE" id="PS01095">
    <property type="entry name" value="GH18_1"/>
    <property type="match status" value="1"/>
</dbReference>
<dbReference type="GO" id="GO:0008843">
    <property type="term" value="F:endochitinase activity"/>
    <property type="evidence" value="ECO:0007669"/>
    <property type="project" value="UniProtKB-EC"/>
</dbReference>
<feature type="domain" description="GH18" evidence="15">
    <location>
        <begin position="166"/>
        <end position="517"/>
    </location>
</feature>
<dbReference type="PANTHER" id="PTHR11177:SF333">
    <property type="entry name" value="CHITINASE"/>
    <property type="match status" value="1"/>
</dbReference>
<dbReference type="AlphaFoldDB" id="A0A8J2HYJ6"/>
<dbReference type="RefSeq" id="XP_043167017.1">
    <property type="nucleotide sequence ID" value="XM_043311082.1"/>
</dbReference>
<protein>
    <recommendedName>
        <fullName evidence="3">chitinase</fullName>
        <ecNumber evidence="3">3.2.1.14</ecNumber>
    </recommendedName>
</protein>
<keyword evidence="4 10" id="KW-0147">Chitin-binding</keyword>
<keyword evidence="6" id="KW-0146">Chitin degradation</keyword>
<dbReference type="PROSITE" id="PS50941">
    <property type="entry name" value="CHIT_BIND_I_2"/>
    <property type="match status" value="1"/>
</dbReference>
<dbReference type="SUPFAM" id="SSF57016">
    <property type="entry name" value="Plant lectins/antimicrobial peptides"/>
    <property type="match status" value="1"/>
</dbReference>
<comment type="caution">
    <text evidence="10">Lacks conserved residue(s) required for the propagation of feature annotation.</text>
</comment>
<keyword evidence="17" id="KW-1185">Reference proteome</keyword>
<dbReference type="InterPro" id="IPR036861">
    <property type="entry name" value="Endochitinase-like_sf"/>
</dbReference>
<evidence type="ECO:0000256" key="4">
    <source>
        <dbReference type="ARBA" id="ARBA00022669"/>
    </source>
</evidence>
<evidence type="ECO:0000259" key="14">
    <source>
        <dbReference type="PROSITE" id="PS50941"/>
    </source>
</evidence>
<evidence type="ECO:0000256" key="6">
    <source>
        <dbReference type="ARBA" id="ARBA00023024"/>
    </source>
</evidence>
<dbReference type="PANTHER" id="PTHR11177">
    <property type="entry name" value="CHITINASE"/>
    <property type="match status" value="1"/>
</dbReference>